<proteinExistence type="predicted"/>
<sequence>MATSPVFDLGRFEHVKNTIWQTAPDDYLPIRLRQGEVIRLLEVKATQRIEDFVEQHLQFFAEVLGKEKKVRLIYMGMLLLPGRTLGEYGIEKNGLIDSPNGPNRKQYQFRATKPWIPKFAF</sequence>
<dbReference type="SUPFAM" id="SSF54236">
    <property type="entry name" value="Ubiquitin-like"/>
    <property type="match status" value="1"/>
</dbReference>
<evidence type="ECO:0000313" key="2">
    <source>
        <dbReference type="Proteomes" id="UP000294530"/>
    </source>
</evidence>
<dbReference type="OrthoDB" id="161999at2759"/>
<comment type="caution">
    <text evidence="1">The sequence shown here is derived from an EMBL/GenBank/DDBJ whole genome shotgun (WGS) entry which is preliminary data.</text>
</comment>
<gene>
    <name evidence="1" type="ORF">CCR75_000495</name>
</gene>
<dbReference type="Gene3D" id="3.10.20.90">
    <property type="entry name" value="Phosphatidylinositol 3-kinase Catalytic Subunit, Chain A, domain 1"/>
    <property type="match status" value="1"/>
</dbReference>
<organism evidence="1 2">
    <name type="scientific">Bremia lactucae</name>
    <name type="common">Lettuce downy mildew</name>
    <dbReference type="NCBI Taxonomy" id="4779"/>
    <lineage>
        <taxon>Eukaryota</taxon>
        <taxon>Sar</taxon>
        <taxon>Stramenopiles</taxon>
        <taxon>Oomycota</taxon>
        <taxon>Peronosporomycetes</taxon>
        <taxon>Peronosporales</taxon>
        <taxon>Peronosporaceae</taxon>
        <taxon>Bremia</taxon>
    </lineage>
</organism>
<accession>A0A976IG61</accession>
<evidence type="ECO:0000313" key="1">
    <source>
        <dbReference type="EMBL" id="TDH70576.1"/>
    </source>
</evidence>
<keyword evidence="2" id="KW-1185">Reference proteome</keyword>
<dbReference type="InterPro" id="IPR029071">
    <property type="entry name" value="Ubiquitin-like_domsf"/>
</dbReference>
<dbReference type="KEGG" id="blac:94344273"/>
<dbReference type="Proteomes" id="UP000294530">
    <property type="component" value="Unassembled WGS sequence"/>
</dbReference>
<evidence type="ECO:0008006" key="3">
    <source>
        <dbReference type="Google" id="ProtNLM"/>
    </source>
</evidence>
<dbReference type="EMBL" id="SHOA02000069">
    <property type="protein sequence ID" value="TDH70576.1"/>
    <property type="molecule type" value="Genomic_DNA"/>
</dbReference>
<dbReference type="AlphaFoldDB" id="A0A976IG61"/>
<reference evidence="1 2" key="1">
    <citation type="journal article" date="2021" name="Genome Biol.">
        <title>AFLAP: assembly-free linkage analysis pipeline using k-mers from genome sequencing data.</title>
        <authorList>
            <person name="Fletcher K."/>
            <person name="Zhang L."/>
            <person name="Gil J."/>
            <person name="Han R."/>
            <person name="Cavanaugh K."/>
            <person name="Michelmore R."/>
        </authorList>
    </citation>
    <scope>NUCLEOTIDE SEQUENCE [LARGE SCALE GENOMIC DNA]</scope>
    <source>
        <strain evidence="1 2">SF5</strain>
    </source>
</reference>
<protein>
    <recommendedName>
        <fullName evidence="3">Ubiquitin-like domain-containing protein</fullName>
    </recommendedName>
</protein>
<dbReference type="GeneID" id="94344273"/>
<dbReference type="RefSeq" id="XP_067820075.1">
    <property type="nucleotide sequence ID" value="XM_067958602.1"/>
</dbReference>
<name>A0A976IG61_BRELC</name>